<evidence type="ECO:0000313" key="1">
    <source>
        <dbReference type="EMBL" id="RNA20397.1"/>
    </source>
</evidence>
<name>A0A3M7RA44_BRAPC</name>
<dbReference type="AlphaFoldDB" id="A0A3M7RA44"/>
<protein>
    <submittedName>
        <fullName evidence="1">Uncharacterized protein</fullName>
    </submittedName>
</protein>
<dbReference type="Proteomes" id="UP000276133">
    <property type="component" value="Unassembled WGS sequence"/>
</dbReference>
<sequence length="87" mass="10201">MACILLQNAEFLQSLTQYSSILHYLRFNQIPYQNEHQHEETNKEASIKLPKETRDEIYELLQMGVSRSKQLKNLIGILLTNSYQNST</sequence>
<accession>A0A3M7RA44</accession>
<gene>
    <name evidence="1" type="ORF">BpHYR1_007974</name>
</gene>
<keyword evidence="2" id="KW-1185">Reference proteome</keyword>
<reference evidence="1 2" key="1">
    <citation type="journal article" date="2018" name="Sci. Rep.">
        <title>Genomic signatures of local adaptation to the degree of environmental predictability in rotifers.</title>
        <authorList>
            <person name="Franch-Gras L."/>
            <person name="Hahn C."/>
            <person name="Garcia-Roger E.M."/>
            <person name="Carmona M.J."/>
            <person name="Serra M."/>
            <person name="Gomez A."/>
        </authorList>
    </citation>
    <scope>NUCLEOTIDE SEQUENCE [LARGE SCALE GENOMIC DNA]</scope>
    <source>
        <strain evidence="1">HYR1</strain>
    </source>
</reference>
<proteinExistence type="predicted"/>
<evidence type="ECO:0000313" key="2">
    <source>
        <dbReference type="Proteomes" id="UP000276133"/>
    </source>
</evidence>
<dbReference type="EMBL" id="REGN01003862">
    <property type="protein sequence ID" value="RNA20397.1"/>
    <property type="molecule type" value="Genomic_DNA"/>
</dbReference>
<comment type="caution">
    <text evidence="1">The sequence shown here is derived from an EMBL/GenBank/DDBJ whole genome shotgun (WGS) entry which is preliminary data.</text>
</comment>
<organism evidence="1 2">
    <name type="scientific">Brachionus plicatilis</name>
    <name type="common">Marine rotifer</name>
    <name type="synonym">Brachionus muelleri</name>
    <dbReference type="NCBI Taxonomy" id="10195"/>
    <lineage>
        <taxon>Eukaryota</taxon>
        <taxon>Metazoa</taxon>
        <taxon>Spiralia</taxon>
        <taxon>Gnathifera</taxon>
        <taxon>Rotifera</taxon>
        <taxon>Eurotatoria</taxon>
        <taxon>Monogononta</taxon>
        <taxon>Pseudotrocha</taxon>
        <taxon>Ploima</taxon>
        <taxon>Brachionidae</taxon>
        <taxon>Brachionus</taxon>
    </lineage>
</organism>